<evidence type="ECO:0000256" key="3">
    <source>
        <dbReference type="ARBA" id="ARBA00013085"/>
    </source>
</evidence>
<evidence type="ECO:0000256" key="8">
    <source>
        <dbReference type="RuleBase" id="RU366003"/>
    </source>
</evidence>
<dbReference type="InterPro" id="IPR010140">
    <property type="entry name" value="Histidinol_P_phosphatase_HisJ"/>
</dbReference>
<name>A0A926DI96_9FIRM</name>
<dbReference type="GO" id="GO:0005737">
    <property type="term" value="C:cytoplasm"/>
    <property type="evidence" value="ECO:0007669"/>
    <property type="project" value="TreeGrafter"/>
</dbReference>
<keyword evidence="11" id="KW-1185">Reference proteome</keyword>
<dbReference type="EMBL" id="JACRSS010000003">
    <property type="protein sequence ID" value="MBC8538696.1"/>
    <property type="molecule type" value="Genomic_DNA"/>
</dbReference>
<comment type="caution">
    <text evidence="10">The sequence shown here is derived from an EMBL/GenBank/DDBJ whole genome shotgun (WGS) entry which is preliminary data.</text>
</comment>
<dbReference type="EC" id="3.1.3.15" evidence="3 8"/>
<evidence type="ECO:0000256" key="5">
    <source>
        <dbReference type="ARBA" id="ARBA00022801"/>
    </source>
</evidence>
<evidence type="ECO:0000256" key="1">
    <source>
        <dbReference type="ARBA" id="ARBA00004970"/>
    </source>
</evidence>
<organism evidence="10 11">
    <name type="scientific">Guopingia tenuis</name>
    <dbReference type="NCBI Taxonomy" id="2763656"/>
    <lineage>
        <taxon>Bacteria</taxon>
        <taxon>Bacillati</taxon>
        <taxon>Bacillota</taxon>
        <taxon>Clostridia</taxon>
        <taxon>Christensenellales</taxon>
        <taxon>Christensenellaceae</taxon>
        <taxon>Guopingia</taxon>
    </lineage>
</organism>
<comment type="catalytic activity">
    <reaction evidence="7 8">
        <text>L-histidinol phosphate + H2O = L-histidinol + phosphate</text>
        <dbReference type="Rhea" id="RHEA:14465"/>
        <dbReference type="ChEBI" id="CHEBI:15377"/>
        <dbReference type="ChEBI" id="CHEBI:43474"/>
        <dbReference type="ChEBI" id="CHEBI:57699"/>
        <dbReference type="ChEBI" id="CHEBI:57980"/>
        <dbReference type="EC" id="3.1.3.15"/>
    </reaction>
</comment>
<dbReference type="RefSeq" id="WP_249280407.1">
    <property type="nucleotide sequence ID" value="NZ_JACRSS010000003.1"/>
</dbReference>
<accession>A0A926DI96</accession>
<dbReference type="PANTHER" id="PTHR21039">
    <property type="entry name" value="HISTIDINOL PHOSPHATASE-RELATED"/>
    <property type="match status" value="1"/>
</dbReference>
<evidence type="ECO:0000256" key="2">
    <source>
        <dbReference type="ARBA" id="ARBA00009152"/>
    </source>
</evidence>
<keyword evidence="4 8" id="KW-0028">Amino-acid biosynthesis</keyword>
<dbReference type="PANTHER" id="PTHR21039:SF0">
    <property type="entry name" value="HISTIDINOL-PHOSPHATASE"/>
    <property type="match status" value="1"/>
</dbReference>
<comment type="similarity">
    <text evidence="2 8">Belongs to the PHP hydrolase family. HisK subfamily.</text>
</comment>
<evidence type="ECO:0000256" key="7">
    <source>
        <dbReference type="ARBA" id="ARBA00049158"/>
    </source>
</evidence>
<dbReference type="Gene3D" id="3.20.20.140">
    <property type="entry name" value="Metal-dependent hydrolases"/>
    <property type="match status" value="1"/>
</dbReference>
<dbReference type="Pfam" id="PF02811">
    <property type="entry name" value="PHP"/>
    <property type="match status" value="1"/>
</dbReference>
<keyword evidence="5 8" id="KW-0378">Hydrolase</keyword>
<comment type="pathway">
    <text evidence="1 8">Amino-acid biosynthesis; L-histidine biosynthesis; L-histidine from 5-phospho-alpha-D-ribose 1-diphosphate: step 8/9.</text>
</comment>
<sequence>MFDYHIHSDISFDAHSPAREIVACAAQKGLKEICFTEHMDIDPAGGREEIGLDFARYDAVYQNLMAEGCPIAVKQGVELGAFGDRAEEFAAIARAHDYDFVICSQHFVGTRDPYYPEFYEGKTMHEAYQEYLEEICKTLRVFKEYDVVGHIGYPSKYYRGTEPCKFIYSEFAEIIDEILKQAIADGKGIEINTSSIPKTDDTVATSEMVSRYLELGGEILTVGSDAHWAADAGNYIPQTLKKLQALGAKYVCTFSKRQPIFHSLPDLV</sequence>
<dbReference type="NCBIfam" id="TIGR01856">
    <property type="entry name" value="hisJ_fam"/>
    <property type="match status" value="1"/>
</dbReference>
<dbReference type="AlphaFoldDB" id="A0A926DI96"/>
<evidence type="ECO:0000259" key="9">
    <source>
        <dbReference type="Pfam" id="PF02811"/>
    </source>
</evidence>
<dbReference type="SUPFAM" id="SSF89550">
    <property type="entry name" value="PHP domain-like"/>
    <property type="match status" value="1"/>
</dbReference>
<dbReference type="InterPro" id="IPR004013">
    <property type="entry name" value="PHP_dom"/>
</dbReference>
<evidence type="ECO:0000313" key="10">
    <source>
        <dbReference type="EMBL" id="MBC8538696.1"/>
    </source>
</evidence>
<dbReference type="GO" id="GO:0000105">
    <property type="term" value="P:L-histidine biosynthetic process"/>
    <property type="evidence" value="ECO:0007669"/>
    <property type="project" value="UniProtKB-UniRule"/>
</dbReference>
<evidence type="ECO:0000256" key="4">
    <source>
        <dbReference type="ARBA" id="ARBA00022605"/>
    </source>
</evidence>
<evidence type="ECO:0000313" key="11">
    <source>
        <dbReference type="Proteomes" id="UP000617951"/>
    </source>
</evidence>
<proteinExistence type="inferred from homology"/>
<reference evidence="10" key="1">
    <citation type="submission" date="2020-08" db="EMBL/GenBank/DDBJ databases">
        <title>Genome public.</title>
        <authorList>
            <person name="Liu C."/>
            <person name="Sun Q."/>
        </authorList>
    </citation>
    <scope>NUCLEOTIDE SEQUENCE</scope>
    <source>
        <strain evidence="10">NSJ-63</strain>
    </source>
</reference>
<dbReference type="InterPro" id="IPR016195">
    <property type="entry name" value="Pol/histidinol_Pase-like"/>
</dbReference>
<protein>
    <recommendedName>
        <fullName evidence="3 8">Histidinol-phosphatase</fullName>
        <shortName evidence="8">HolPase</shortName>
        <ecNumber evidence="3 8">3.1.3.15</ecNumber>
    </recommendedName>
</protein>
<dbReference type="GO" id="GO:0004401">
    <property type="term" value="F:histidinol-phosphatase activity"/>
    <property type="evidence" value="ECO:0007669"/>
    <property type="project" value="UniProtKB-UniRule"/>
</dbReference>
<feature type="domain" description="PHP" evidence="9">
    <location>
        <begin position="3"/>
        <end position="194"/>
    </location>
</feature>
<gene>
    <name evidence="10" type="ORF">H8693_07080</name>
</gene>
<evidence type="ECO:0000256" key="6">
    <source>
        <dbReference type="ARBA" id="ARBA00023102"/>
    </source>
</evidence>
<dbReference type="Proteomes" id="UP000617951">
    <property type="component" value="Unassembled WGS sequence"/>
</dbReference>
<keyword evidence="6 8" id="KW-0368">Histidine biosynthesis</keyword>